<dbReference type="OrthoDB" id="6350583at2759"/>
<feature type="non-terminal residue" evidence="2">
    <location>
        <position position="291"/>
    </location>
</feature>
<name>A0A3R7MIQ6_PENVA</name>
<organism evidence="2 3">
    <name type="scientific">Penaeus vannamei</name>
    <name type="common">Whiteleg shrimp</name>
    <name type="synonym">Litopenaeus vannamei</name>
    <dbReference type="NCBI Taxonomy" id="6689"/>
    <lineage>
        <taxon>Eukaryota</taxon>
        <taxon>Metazoa</taxon>
        <taxon>Ecdysozoa</taxon>
        <taxon>Arthropoda</taxon>
        <taxon>Crustacea</taxon>
        <taxon>Multicrustacea</taxon>
        <taxon>Malacostraca</taxon>
        <taxon>Eumalacostraca</taxon>
        <taxon>Eucarida</taxon>
        <taxon>Decapoda</taxon>
        <taxon>Dendrobranchiata</taxon>
        <taxon>Penaeoidea</taxon>
        <taxon>Penaeidae</taxon>
        <taxon>Penaeus</taxon>
    </lineage>
</organism>
<keyword evidence="3" id="KW-1185">Reference proteome</keyword>
<evidence type="ECO:0000313" key="2">
    <source>
        <dbReference type="EMBL" id="ROT83690.1"/>
    </source>
</evidence>
<feature type="region of interest" description="Disordered" evidence="1">
    <location>
        <begin position="83"/>
        <end position="108"/>
    </location>
</feature>
<sequence>MAPSTDSPWPPSFPRDVASTVVASVQHVTSSVRLLLVGCFQCQSLRIGCWRRQEEPDGAWFDCEKLQVEHPFCYVNPVALTEPSSAPTSPPPRENQVPALAAGSGKAAMGRGAGTSLLAAPRTSSLPSYSSYSTSSPCKPKGEAIPNGSATLLRNGGPAALKNGDVHRSSSLVESFAAKLEADIRKLEYDRQRAEGEAVPRAPQNDFLLGDTILELPDYLRDAETDDMGAEDVDFLSDIRLDCHGFDECAEAESEGRPGDAREVWQPEELEDAFECYNMAAFYSYGAPLAQ</sequence>
<proteinExistence type="predicted"/>
<reference evidence="2 3" key="1">
    <citation type="submission" date="2018-04" db="EMBL/GenBank/DDBJ databases">
        <authorList>
            <person name="Zhang X."/>
            <person name="Yuan J."/>
            <person name="Li F."/>
            <person name="Xiang J."/>
        </authorList>
    </citation>
    <scope>NUCLEOTIDE SEQUENCE [LARGE SCALE GENOMIC DNA]</scope>
    <source>
        <tissue evidence="2">Muscle</tissue>
    </source>
</reference>
<evidence type="ECO:0000313" key="3">
    <source>
        <dbReference type="Proteomes" id="UP000283509"/>
    </source>
</evidence>
<feature type="compositionally biased region" description="Low complexity" evidence="1">
    <location>
        <begin position="123"/>
        <end position="137"/>
    </location>
</feature>
<dbReference type="AlphaFoldDB" id="A0A3R7MIQ6"/>
<evidence type="ECO:0000256" key="1">
    <source>
        <dbReference type="SAM" id="MobiDB-lite"/>
    </source>
</evidence>
<feature type="region of interest" description="Disordered" evidence="1">
    <location>
        <begin position="123"/>
        <end position="147"/>
    </location>
</feature>
<comment type="caution">
    <text evidence="2">The sequence shown here is derived from an EMBL/GenBank/DDBJ whole genome shotgun (WGS) entry which is preliminary data.</text>
</comment>
<gene>
    <name evidence="2" type="ORF">C7M84_023123</name>
</gene>
<accession>A0A3R7MIQ6</accession>
<protein>
    <submittedName>
        <fullName evidence="2">Uncharacterized protein</fullName>
    </submittedName>
</protein>
<reference evidence="2 3" key="2">
    <citation type="submission" date="2019-01" db="EMBL/GenBank/DDBJ databases">
        <title>The decoding of complex shrimp genome reveals the adaptation for benthos swimmer, frequently molting mechanism and breeding impact on genome.</title>
        <authorList>
            <person name="Sun Y."/>
            <person name="Gao Y."/>
            <person name="Yu Y."/>
        </authorList>
    </citation>
    <scope>NUCLEOTIDE SEQUENCE [LARGE SCALE GENOMIC DNA]</scope>
    <source>
        <tissue evidence="2">Muscle</tissue>
    </source>
</reference>
<dbReference type="EMBL" id="QCYY01000646">
    <property type="protein sequence ID" value="ROT83690.1"/>
    <property type="molecule type" value="Genomic_DNA"/>
</dbReference>
<dbReference type="Proteomes" id="UP000283509">
    <property type="component" value="Unassembled WGS sequence"/>
</dbReference>